<keyword evidence="6 8" id="KW-1133">Transmembrane helix</keyword>
<keyword evidence="4 8" id="KW-0812">Transmembrane</keyword>
<dbReference type="GO" id="GO:0005737">
    <property type="term" value="C:cytoplasm"/>
    <property type="evidence" value="ECO:0007669"/>
    <property type="project" value="TreeGrafter"/>
</dbReference>
<proteinExistence type="inferred from homology"/>
<keyword evidence="5" id="KW-0677">Repeat</keyword>
<evidence type="ECO:0000256" key="7">
    <source>
        <dbReference type="ARBA" id="ARBA00023136"/>
    </source>
</evidence>
<name>A0A0A9XYG6_LYGHE</name>
<reference evidence="11" key="4">
    <citation type="journal article" date="2016" name="Gigascience">
        <title>De novo construction of an expanded transcriptome assembly for the western tarnished plant bug, Lygus hesperus.</title>
        <authorList>
            <person name="Tassone E.E."/>
            <person name="Geib S.M."/>
            <person name="Hall B."/>
            <person name="Fabrick J.A."/>
            <person name="Brent C.S."/>
            <person name="Hull J.J."/>
        </authorList>
    </citation>
    <scope>NUCLEOTIDE SEQUENCE</scope>
</reference>
<comment type="caution">
    <text evidence="8">Lacks conserved residue(s) required for the propagation of feature annotation.</text>
</comment>
<evidence type="ECO:0000256" key="4">
    <source>
        <dbReference type="ARBA" id="ARBA00022692"/>
    </source>
</evidence>
<dbReference type="EMBL" id="GDHC01021104">
    <property type="protein sequence ID" value="JAP97524.1"/>
    <property type="molecule type" value="Transcribed_RNA"/>
</dbReference>
<dbReference type="EMBL" id="GDHC01008294">
    <property type="protein sequence ID" value="JAQ10335.1"/>
    <property type="molecule type" value="Transcribed_RNA"/>
</dbReference>
<gene>
    <name evidence="9" type="primary">AQP11</name>
    <name evidence="11" type="synonym">AQP11_0</name>
    <name evidence="12" type="synonym">AQP11_1</name>
    <name evidence="9" type="ORF">CM83_45154</name>
    <name evidence="12" type="ORF">g.85842</name>
    <name evidence="11" type="ORF">g.85843</name>
</gene>
<reference evidence="9" key="1">
    <citation type="journal article" date="2014" name="PLoS ONE">
        <title>Transcriptome-Based Identification of ABC Transporters in the Western Tarnished Plant Bug Lygus hesperus.</title>
        <authorList>
            <person name="Hull J.J."/>
            <person name="Chaney K."/>
            <person name="Geib S.M."/>
            <person name="Fabrick J.A."/>
            <person name="Brent C.S."/>
            <person name="Walsh D."/>
            <person name="Lavine L.C."/>
        </authorList>
    </citation>
    <scope>NUCLEOTIDE SEQUENCE</scope>
</reference>
<feature type="transmembrane region" description="Helical" evidence="8">
    <location>
        <begin position="105"/>
        <end position="126"/>
    </location>
</feature>
<dbReference type="SUPFAM" id="SSF81338">
    <property type="entry name" value="Aquaporin-like"/>
    <property type="match status" value="1"/>
</dbReference>
<comment type="subcellular location">
    <subcellularLocation>
        <location evidence="1">Membrane</location>
        <topology evidence="1">Multi-pass membrane protein</topology>
    </subcellularLocation>
</comment>
<evidence type="ECO:0000256" key="8">
    <source>
        <dbReference type="PIRNR" id="PIRNR017529"/>
    </source>
</evidence>
<evidence type="ECO:0000313" key="10">
    <source>
        <dbReference type="EMBL" id="JAG57885.1"/>
    </source>
</evidence>
<feature type="transmembrane region" description="Helical" evidence="8">
    <location>
        <begin position="228"/>
        <end position="246"/>
    </location>
</feature>
<protein>
    <recommendedName>
        <fullName evidence="8">Aquaporin</fullName>
    </recommendedName>
</protein>
<keyword evidence="3" id="KW-0813">Transport</keyword>
<dbReference type="GO" id="GO:0015267">
    <property type="term" value="F:channel activity"/>
    <property type="evidence" value="ECO:0007669"/>
    <property type="project" value="TreeGrafter"/>
</dbReference>
<evidence type="ECO:0000256" key="5">
    <source>
        <dbReference type="ARBA" id="ARBA00022737"/>
    </source>
</evidence>
<dbReference type="PIRSF" id="PIRSF017529">
    <property type="entry name" value="Aquaporin_11/12"/>
    <property type="match status" value="1"/>
</dbReference>
<keyword evidence="7 8" id="KW-0472">Membrane</keyword>
<dbReference type="FunFam" id="1.20.1080.10:FF:000018">
    <property type="entry name" value="Aquaporin"/>
    <property type="match status" value="1"/>
</dbReference>
<dbReference type="InterPro" id="IPR016697">
    <property type="entry name" value="Aquaporin_11/12"/>
</dbReference>
<dbReference type="PANTHER" id="PTHR21191">
    <property type="entry name" value="AQUAPORIN"/>
    <property type="match status" value="1"/>
</dbReference>
<feature type="transmembrane region" description="Helical" evidence="8">
    <location>
        <begin position="67"/>
        <end position="85"/>
    </location>
</feature>
<evidence type="ECO:0000256" key="2">
    <source>
        <dbReference type="ARBA" id="ARBA00005900"/>
    </source>
</evidence>
<dbReference type="InterPro" id="IPR023271">
    <property type="entry name" value="Aquaporin-like"/>
</dbReference>
<evidence type="ECO:0000313" key="12">
    <source>
        <dbReference type="EMBL" id="JAQ10335.1"/>
    </source>
</evidence>
<evidence type="ECO:0000256" key="1">
    <source>
        <dbReference type="ARBA" id="ARBA00004141"/>
    </source>
</evidence>
<reference evidence="10" key="3">
    <citation type="submission" date="2014-09" db="EMBL/GenBank/DDBJ databases">
        <authorList>
            <person name="Magalhaes I.L.F."/>
            <person name="Oliveira U."/>
            <person name="Santos F.R."/>
            <person name="Vidigal T.H.D.A."/>
            <person name="Brescovit A.D."/>
            <person name="Santos A.J."/>
        </authorList>
    </citation>
    <scope>NUCLEOTIDE SEQUENCE</scope>
</reference>
<dbReference type="PANTHER" id="PTHR21191:SF16">
    <property type="entry name" value="AQUAPORIN"/>
    <property type="match status" value="1"/>
</dbReference>
<evidence type="ECO:0000256" key="6">
    <source>
        <dbReference type="ARBA" id="ARBA00022989"/>
    </source>
</evidence>
<evidence type="ECO:0000256" key="3">
    <source>
        <dbReference type="ARBA" id="ARBA00022448"/>
    </source>
</evidence>
<evidence type="ECO:0000313" key="11">
    <source>
        <dbReference type="EMBL" id="JAP97524.1"/>
    </source>
</evidence>
<dbReference type="EMBL" id="GBHO01019701">
    <property type="protein sequence ID" value="JAG23903.1"/>
    <property type="molecule type" value="Transcribed_RNA"/>
</dbReference>
<dbReference type="GO" id="GO:0016020">
    <property type="term" value="C:membrane"/>
    <property type="evidence" value="ECO:0007669"/>
    <property type="project" value="UniProtKB-SubCell"/>
</dbReference>
<dbReference type="Gene3D" id="1.20.1080.10">
    <property type="entry name" value="Glycerol uptake facilitator protein"/>
    <property type="match status" value="1"/>
</dbReference>
<reference evidence="9" key="2">
    <citation type="submission" date="2014-07" db="EMBL/GenBank/DDBJ databases">
        <authorList>
            <person name="Hull J."/>
        </authorList>
    </citation>
    <scope>NUCLEOTIDE SEQUENCE</scope>
</reference>
<accession>A0A0A9XYG6</accession>
<sequence length="265" mass="28854">MGGIFGLIVSSAYIGLTCLIAWWARQLADRLQIESNFKKLLLLEGIATWELCATCFELIIVADNYGVSTYALFLFVLTIWWSRNWGDATACPYTHFEDVAEGKKLIGQALVMILAQLAGGLLTYGYSQFLWSLEVSANHRGRAYEACTADLQVPALIGAVIEGAATCVCRLASRFIAELNPAFGSELDAFIGTSLVVAAFNYSGGYFNPALATSLKLGCDGHTAEQHFFVYWIGSTVGAVASVFLFKNPEVRAKVFSLLGKEKDL</sequence>
<feature type="transmembrane region" description="Helical" evidence="8">
    <location>
        <begin position="6"/>
        <end position="28"/>
    </location>
</feature>
<dbReference type="EMBL" id="GBRD01007936">
    <property type="protein sequence ID" value="JAG57885.1"/>
    <property type="molecule type" value="Transcribed_RNA"/>
</dbReference>
<dbReference type="InterPro" id="IPR051883">
    <property type="entry name" value="AQP11/12_channel"/>
</dbReference>
<dbReference type="AlphaFoldDB" id="A0A0A9XYG6"/>
<evidence type="ECO:0000313" key="9">
    <source>
        <dbReference type="EMBL" id="JAG23903.1"/>
    </source>
</evidence>
<comment type="similarity">
    <text evidence="2">Belongs to the MIP/aquaporin (TC 1.A.8) family. AQP11/AQP12 subfamily.</text>
</comment>
<organism evidence="9">
    <name type="scientific">Lygus hesperus</name>
    <name type="common">Western plant bug</name>
    <dbReference type="NCBI Taxonomy" id="30085"/>
    <lineage>
        <taxon>Eukaryota</taxon>
        <taxon>Metazoa</taxon>
        <taxon>Ecdysozoa</taxon>
        <taxon>Arthropoda</taxon>
        <taxon>Hexapoda</taxon>
        <taxon>Insecta</taxon>
        <taxon>Pterygota</taxon>
        <taxon>Neoptera</taxon>
        <taxon>Paraneoptera</taxon>
        <taxon>Hemiptera</taxon>
        <taxon>Heteroptera</taxon>
        <taxon>Panheteroptera</taxon>
        <taxon>Cimicomorpha</taxon>
        <taxon>Miridae</taxon>
        <taxon>Mirini</taxon>
        <taxon>Lygus</taxon>
    </lineage>
</organism>